<evidence type="ECO:0000256" key="5">
    <source>
        <dbReference type="PROSITE-ProRule" id="PRU00339"/>
    </source>
</evidence>
<evidence type="ECO:0000256" key="6">
    <source>
        <dbReference type="PROSITE-ProRule" id="PRU10141"/>
    </source>
</evidence>
<dbReference type="Gene3D" id="3.30.200.20">
    <property type="entry name" value="Phosphorylase Kinase, domain 1"/>
    <property type="match status" value="1"/>
</dbReference>
<feature type="binding site" evidence="6">
    <location>
        <position position="38"/>
    </location>
    <ligand>
        <name>ATP</name>
        <dbReference type="ChEBI" id="CHEBI:30616"/>
    </ligand>
</feature>
<evidence type="ECO:0000256" key="2">
    <source>
        <dbReference type="ARBA" id="ARBA00022741"/>
    </source>
</evidence>
<gene>
    <name evidence="8" type="ORF">E6K79_02840</name>
</gene>
<dbReference type="InterPro" id="IPR000719">
    <property type="entry name" value="Prot_kinase_dom"/>
</dbReference>
<keyword evidence="5" id="KW-0802">TPR repeat</keyword>
<dbReference type="Gene3D" id="1.25.40.10">
    <property type="entry name" value="Tetratricopeptide repeat domain"/>
    <property type="match status" value="2"/>
</dbReference>
<dbReference type="SMART" id="SM00028">
    <property type="entry name" value="TPR"/>
    <property type="match status" value="4"/>
</dbReference>
<keyword evidence="4 6" id="KW-0067">ATP-binding</keyword>
<name>A0A538TRU4_UNCEI</name>
<dbReference type="PROSITE" id="PS00108">
    <property type="entry name" value="PROTEIN_KINASE_ST"/>
    <property type="match status" value="1"/>
</dbReference>
<dbReference type="SUPFAM" id="SSF56112">
    <property type="entry name" value="Protein kinase-like (PK-like)"/>
    <property type="match status" value="1"/>
</dbReference>
<accession>A0A538TRU4</accession>
<dbReference type="Pfam" id="PF13181">
    <property type="entry name" value="TPR_8"/>
    <property type="match status" value="1"/>
</dbReference>
<dbReference type="SMART" id="SM00220">
    <property type="entry name" value="S_TKc"/>
    <property type="match status" value="1"/>
</dbReference>
<evidence type="ECO:0000313" key="9">
    <source>
        <dbReference type="Proteomes" id="UP000317691"/>
    </source>
</evidence>
<dbReference type="GO" id="GO:0004674">
    <property type="term" value="F:protein serine/threonine kinase activity"/>
    <property type="evidence" value="ECO:0007669"/>
    <property type="project" value="TreeGrafter"/>
</dbReference>
<keyword evidence="3" id="KW-0418">Kinase</keyword>
<dbReference type="EMBL" id="VBOZ01000009">
    <property type="protein sequence ID" value="TMQ66305.1"/>
    <property type="molecule type" value="Genomic_DNA"/>
</dbReference>
<evidence type="ECO:0000256" key="1">
    <source>
        <dbReference type="ARBA" id="ARBA00022679"/>
    </source>
</evidence>
<dbReference type="InterPro" id="IPR019734">
    <property type="entry name" value="TPR_rpt"/>
</dbReference>
<dbReference type="PROSITE" id="PS50005">
    <property type="entry name" value="TPR"/>
    <property type="match status" value="3"/>
</dbReference>
<dbReference type="PROSITE" id="PS00107">
    <property type="entry name" value="PROTEIN_KINASE_ATP"/>
    <property type="match status" value="1"/>
</dbReference>
<feature type="repeat" description="TPR" evidence="5">
    <location>
        <begin position="580"/>
        <end position="613"/>
    </location>
</feature>
<organism evidence="8 9">
    <name type="scientific">Eiseniibacteriota bacterium</name>
    <dbReference type="NCBI Taxonomy" id="2212470"/>
    <lineage>
        <taxon>Bacteria</taxon>
        <taxon>Candidatus Eiseniibacteriota</taxon>
    </lineage>
</organism>
<feature type="repeat" description="TPR" evidence="5">
    <location>
        <begin position="512"/>
        <end position="545"/>
    </location>
</feature>
<feature type="domain" description="Protein kinase" evidence="7">
    <location>
        <begin position="9"/>
        <end position="269"/>
    </location>
</feature>
<protein>
    <submittedName>
        <fullName evidence="8">Tetratricopeptide repeat protein</fullName>
    </submittedName>
</protein>
<keyword evidence="1" id="KW-0808">Transferase</keyword>
<dbReference type="PANTHER" id="PTHR43289">
    <property type="entry name" value="MITOGEN-ACTIVATED PROTEIN KINASE KINASE KINASE 20-RELATED"/>
    <property type="match status" value="1"/>
</dbReference>
<dbReference type="PANTHER" id="PTHR43289:SF30">
    <property type="entry name" value="NON-SPECIFIC SERINE_THREONINE PROTEIN KINASE"/>
    <property type="match status" value="1"/>
</dbReference>
<dbReference type="Pfam" id="PF14559">
    <property type="entry name" value="TPR_19"/>
    <property type="match status" value="1"/>
</dbReference>
<dbReference type="Gene3D" id="1.10.510.10">
    <property type="entry name" value="Transferase(Phosphotransferase) domain 1"/>
    <property type="match status" value="1"/>
</dbReference>
<dbReference type="AlphaFoldDB" id="A0A538TRU4"/>
<sequence length="746" mass="81820">MIGQQLSHYRILEPLGAGGMGEVYRGHDLHLDRDVAVKVLLRGSLADPAARERFRREAHALSRLSHPGVATIFDFDTQDGVDFLVMEYVPGGTLESRLRTGPLDLDEVIRIGAEIADALDDAHRRGILHRDLKPGNIVLTTSGTAKILDFGLAGLLNASNTVTNLTKAGTIFGSLSYMAPEQLRGDADDSRTDIYSFGVLLYEMATGRRPFERDRPEALMFEILHGASRPVRSLRSDAPTELDRLIEGCLSKDPALRPASAGAVGQMLRRVREPAARGVDAEPARQVIRSLAVLPLENVSRDPAQEYFADGMTEALISELAGLKALRVISRTSAMKYKGIQKALPEIARELSVDAILEGSALLVGKRVRVSVRLVSARADETLWADRYDGEIEDVLDLQSRVAESVAKEIAVQVTPREATQLAKRRPVNPEAHVEYLRGRHTAAAASPQAIELALRYYHRALELDPIYAPAWAGIAGCHMVRANRGMALPVEANAQAREAAMKALELDDSLAEAHAALGSIAANEMDLPAAIRSWQRAVEVNPGLTSACTGLGRVYYCVERHREAQEAMLKALSLDPLSMLIHTTVGDAYYYAREYERSLVYYRKAVELDPRFDGAHTDLARTLEALGRFDEARKEYEEGRRLSGGVAGPSFGLAHLEASSGNAAAARRILQELIEARSHRVVSAWGIAALHSSLGDVDEAYRWLDVAVEEHATGLIFLRVHPRIDPIRQDPRFKALVRRVGLDAV</sequence>
<evidence type="ECO:0000256" key="3">
    <source>
        <dbReference type="ARBA" id="ARBA00022777"/>
    </source>
</evidence>
<proteinExistence type="predicted"/>
<dbReference type="Proteomes" id="UP000317691">
    <property type="component" value="Unassembled WGS sequence"/>
</dbReference>
<dbReference type="SUPFAM" id="SSF48452">
    <property type="entry name" value="TPR-like"/>
    <property type="match status" value="1"/>
</dbReference>
<dbReference type="GO" id="GO:0005524">
    <property type="term" value="F:ATP binding"/>
    <property type="evidence" value="ECO:0007669"/>
    <property type="project" value="UniProtKB-UniRule"/>
</dbReference>
<dbReference type="Gene3D" id="3.40.50.10610">
    <property type="entry name" value="ABC-type transport auxiliary lipoprotein component"/>
    <property type="match status" value="1"/>
</dbReference>
<keyword evidence="2 6" id="KW-0547">Nucleotide-binding</keyword>
<dbReference type="InterPro" id="IPR017441">
    <property type="entry name" value="Protein_kinase_ATP_BS"/>
</dbReference>
<dbReference type="PROSITE" id="PS50011">
    <property type="entry name" value="PROTEIN_KINASE_DOM"/>
    <property type="match status" value="1"/>
</dbReference>
<dbReference type="Pfam" id="PF00069">
    <property type="entry name" value="Pkinase"/>
    <property type="match status" value="1"/>
</dbReference>
<reference evidence="8 9" key="1">
    <citation type="journal article" date="2019" name="Nat. Microbiol.">
        <title>Mediterranean grassland soil C-N compound turnover is dependent on rainfall and depth, and is mediated by genomically divergent microorganisms.</title>
        <authorList>
            <person name="Diamond S."/>
            <person name="Andeer P.F."/>
            <person name="Li Z."/>
            <person name="Crits-Christoph A."/>
            <person name="Burstein D."/>
            <person name="Anantharaman K."/>
            <person name="Lane K.R."/>
            <person name="Thomas B.C."/>
            <person name="Pan C."/>
            <person name="Northen T.R."/>
            <person name="Banfield J.F."/>
        </authorList>
    </citation>
    <scope>NUCLEOTIDE SEQUENCE [LARGE SCALE GENOMIC DNA]</scope>
    <source>
        <strain evidence="8">WS_9</strain>
    </source>
</reference>
<comment type="caution">
    <text evidence="8">The sequence shown here is derived from an EMBL/GenBank/DDBJ whole genome shotgun (WGS) entry which is preliminary data.</text>
</comment>
<evidence type="ECO:0000313" key="8">
    <source>
        <dbReference type="EMBL" id="TMQ66305.1"/>
    </source>
</evidence>
<evidence type="ECO:0000259" key="7">
    <source>
        <dbReference type="PROSITE" id="PS50011"/>
    </source>
</evidence>
<dbReference type="InterPro" id="IPR011990">
    <property type="entry name" value="TPR-like_helical_dom_sf"/>
</dbReference>
<evidence type="ECO:0000256" key="4">
    <source>
        <dbReference type="ARBA" id="ARBA00022840"/>
    </source>
</evidence>
<dbReference type="InterPro" id="IPR008271">
    <property type="entry name" value="Ser/Thr_kinase_AS"/>
</dbReference>
<dbReference type="CDD" id="cd14014">
    <property type="entry name" value="STKc_PknB_like"/>
    <property type="match status" value="1"/>
</dbReference>
<feature type="repeat" description="TPR" evidence="5">
    <location>
        <begin position="546"/>
        <end position="579"/>
    </location>
</feature>
<dbReference type="InterPro" id="IPR011009">
    <property type="entry name" value="Kinase-like_dom_sf"/>
</dbReference>